<feature type="region of interest" description="Disordered" evidence="1">
    <location>
        <begin position="54"/>
        <end position="75"/>
    </location>
</feature>
<dbReference type="PROSITE" id="PS51257">
    <property type="entry name" value="PROKAR_LIPOPROTEIN"/>
    <property type="match status" value="1"/>
</dbReference>
<dbReference type="AlphaFoldDB" id="A0A2W1BNH2"/>
<protein>
    <submittedName>
        <fullName evidence="3">Uncharacterized protein</fullName>
    </submittedName>
</protein>
<evidence type="ECO:0000256" key="1">
    <source>
        <dbReference type="SAM" id="MobiDB-lite"/>
    </source>
</evidence>
<accession>A0A2W1BNH2</accession>
<feature type="chain" id="PRO_5015945891" evidence="2">
    <location>
        <begin position="20"/>
        <end position="75"/>
    </location>
</feature>
<dbReference type="EMBL" id="KZ149951">
    <property type="protein sequence ID" value="PZC76612.1"/>
    <property type="molecule type" value="Genomic_DNA"/>
</dbReference>
<keyword evidence="2" id="KW-0732">Signal</keyword>
<evidence type="ECO:0000313" key="3">
    <source>
        <dbReference type="EMBL" id="PZC76612.1"/>
    </source>
</evidence>
<gene>
    <name evidence="3" type="primary">HaOG204380</name>
    <name evidence="3" type="ORF">B5X24_HaOG204380</name>
</gene>
<evidence type="ECO:0000313" key="4">
    <source>
        <dbReference type="Proteomes" id="UP000249218"/>
    </source>
</evidence>
<keyword evidence="4" id="KW-1185">Reference proteome</keyword>
<name>A0A2W1BNH2_HELAM</name>
<reference evidence="3 4" key="1">
    <citation type="journal article" date="2017" name="BMC Biol.">
        <title>Genomic innovations, transcriptional plasticity and gene loss underlying the evolution and divergence of two highly polyphagous and invasive Helicoverpa pest species.</title>
        <authorList>
            <person name="Pearce S.L."/>
            <person name="Clarke D.F."/>
            <person name="East P.D."/>
            <person name="Elfekih S."/>
            <person name="Gordon K.H."/>
            <person name="Jermiin L.S."/>
            <person name="McGaughran A."/>
            <person name="Oakeshott J.G."/>
            <person name="Papanikolaou A."/>
            <person name="Perera O.P."/>
            <person name="Rane R.V."/>
            <person name="Richards S."/>
            <person name="Tay W.T."/>
            <person name="Walsh T.K."/>
            <person name="Anderson A."/>
            <person name="Anderson C.J."/>
            <person name="Asgari S."/>
            <person name="Board P.G."/>
            <person name="Bretschneider A."/>
            <person name="Campbell P.M."/>
            <person name="Chertemps T."/>
            <person name="Christeller J.T."/>
            <person name="Coppin C.W."/>
            <person name="Downes S.J."/>
            <person name="Duan G."/>
            <person name="Farnsworth C.A."/>
            <person name="Good R.T."/>
            <person name="Han L.B."/>
            <person name="Han Y.C."/>
            <person name="Hatje K."/>
            <person name="Horne I."/>
            <person name="Huang Y.P."/>
            <person name="Hughes D.S."/>
            <person name="Jacquin-Joly E."/>
            <person name="James W."/>
            <person name="Jhangiani S."/>
            <person name="Kollmar M."/>
            <person name="Kuwar S.S."/>
            <person name="Li S."/>
            <person name="Liu N.Y."/>
            <person name="Maibeche M.T."/>
            <person name="Miller J.R."/>
            <person name="Montagne N."/>
            <person name="Perry T."/>
            <person name="Qu J."/>
            <person name="Song S.V."/>
            <person name="Sutton G.G."/>
            <person name="Vogel H."/>
            <person name="Walenz B.P."/>
            <person name="Xu W."/>
            <person name="Zhang H.J."/>
            <person name="Zou Z."/>
            <person name="Batterham P."/>
            <person name="Edwards O.R."/>
            <person name="Feyereisen R."/>
            <person name="Gibbs R.A."/>
            <person name="Heckel D.G."/>
            <person name="McGrath A."/>
            <person name="Robin C."/>
            <person name="Scherer S.E."/>
            <person name="Worley K.C."/>
            <person name="Wu Y.D."/>
        </authorList>
    </citation>
    <scope>NUCLEOTIDE SEQUENCE [LARGE SCALE GENOMIC DNA]</scope>
    <source>
        <strain evidence="3">Harm_GR_Male_#8</strain>
        <tissue evidence="3">Whole organism</tissue>
    </source>
</reference>
<feature type="signal peptide" evidence="2">
    <location>
        <begin position="1"/>
        <end position="19"/>
    </location>
</feature>
<feature type="compositionally biased region" description="Polar residues" evidence="1">
    <location>
        <begin position="60"/>
        <end position="75"/>
    </location>
</feature>
<dbReference type="Proteomes" id="UP000249218">
    <property type="component" value="Unassembled WGS sequence"/>
</dbReference>
<evidence type="ECO:0000256" key="2">
    <source>
        <dbReference type="SAM" id="SignalP"/>
    </source>
</evidence>
<proteinExistence type="predicted"/>
<sequence length="75" mass="7667">MARLLTVLLVLTVVACVVATPLINKTFLARKAQAHGSFSVGNVADGKFGDSSFSIGHGGPSNNSGEAGHRSNQVS</sequence>
<organism evidence="3 4">
    <name type="scientific">Helicoverpa armigera</name>
    <name type="common">Cotton bollworm</name>
    <name type="synonym">Heliothis armigera</name>
    <dbReference type="NCBI Taxonomy" id="29058"/>
    <lineage>
        <taxon>Eukaryota</taxon>
        <taxon>Metazoa</taxon>
        <taxon>Ecdysozoa</taxon>
        <taxon>Arthropoda</taxon>
        <taxon>Hexapoda</taxon>
        <taxon>Insecta</taxon>
        <taxon>Pterygota</taxon>
        <taxon>Neoptera</taxon>
        <taxon>Endopterygota</taxon>
        <taxon>Lepidoptera</taxon>
        <taxon>Glossata</taxon>
        <taxon>Ditrysia</taxon>
        <taxon>Noctuoidea</taxon>
        <taxon>Noctuidae</taxon>
        <taxon>Heliothinae</taxon>
        <taxon>Helicoverpa</taxon>
    </lineage>
</organism>